<dbReference type="GO" id="GO:0008198">
    <property type="term" value="F:ferrous iron binding"/>
    <property type="evidence" value="ECO:0007669"/>
    <property type="project" value="TreeGrafter"/>
</dbReference>
<accession>Q7VCD8</accession>
<feature type="binding site" evidence="1">
    <location>
        <position position="184"/>
    </location>
    <ligand>
        <name>2-oxoglutarate</name>
        <dbReference type="ChEBI" id="CHEBI:16810"/>
    </ligand>
</feature>
<organism evidence="3 4">
    <name type="scientific">Prochlorococcus marinus (strain SARG / CCMP1375 / SS120)</name>
    <dbReference type="NCBI Taxonomy" id="167539"/>
    <lineage>
        <taxon>Bacteria</taxon>
        <taxon>Bacillati</taxon>
        <taxon>Cyanobacteriota</taxon>
        <taxon>Cyanophyceae</taxon>
        <taxon>Synechococcales</taxon>
        <taxon>Prochlorococcaceae</taxon>
        <taxon>Prochlorococcus</taxon>
    </lineage>
</organism>
<feature type="binding site" evidence="1">
    <location>
        <position position="182"/>
    </location>
    <ligand>
        <name>2-oxoglutarate</name>
        <dbReference type="ChEBI" id="CHEBI:16810"/>
    </ligand>
</feature>
<dbReference type="GO" id="GO:0006307">
    <property type="term" value="P:DNA alkylation repair"/>
    <property type="evidence" value="ECO:0007669"/>
    <property type="project" value="TreeGrafter"/>
</dbReference>
<dbReference type="PATRIC" id="fig|167539.5.peg.849"/>
<dbReference type="EMBL" id="AE017126">
    <property type="protein sequence ID" value="AAP99846.1"/>
    <property type="molecule type" value="Genomic_DNA"/>
</dbReference>
<reference evidence="3 4" key="1">
    <citation type="journal article" date="2003" name="Proc. Natl. Acad. Sci. U.S.A.">
        <title>Genome sequence of the cyanobacterium Prochlorococcus marinus SS120, a nearly minimal oxyphototrophic genome.</title>
        <authorList>
            <person name="Dufresne A."/>
            <person name="Salanoubat M."/>
            <person name="Partensky F."/>
            <person name="Artiguenave F."/>
            <person name="Axmann I.M."/>
            <person name="Barbe V."/>
            <person name="Duprat S."/>
            <person name="Galperin M.Y."/>
            <person name="Koonin E.V."/>
            <person name="Le Gall F."/>
            <person name="Makarova K.S."/>
            <person name="Ostrowski M."/>
            <person name="Oztas S."/>
            <person name="Robert C."/>
            <person name="Rogozin I.B."/>
            <person name="Scanlan D.J."/>
            <person name="Tandeau de Marsac N."/>
            <person name="Weissenbach J."/>
            <person name="Wincker P."/>
            <person name="Wolf Y.I."/>
            <person name="Hess W.R."/>
        </authorList>
    </citation>
    <scope>NUCLEOTIDE SEQUENCE [LARGE SCALE GENOMIC DNA]</scope>
    <source>
        <strain evidence="4">SARG / CCMP1375 / SS120</strain>
    </source>
</reference>
<feature type="binding site" evidence="1">
    <location>
        <begin position="59"/>
        <end position="61"/>
    </location>
    <ligand>
        <name>substrate</name>
    </ligand>
</feature>
<name>Q7VCD8_PROMA</name>
<dbReference type="Pfam" id="PF13532">
    <property type="entry name" value="2OG-FeII_Oxy_2"/>
    <property type="match status" value="1"/>
</dbReference>
<dbReference type="InterPro" id="IPR037151">
    <property type="entry name" value="AlkB-like_sf"/>
</dbReference>
<dbReference type="RefSeq" id="WP_011124954.1">
    <property type="nucleotide sequence ID" value="NC_005042.1"/>
</dbReference>
<dbReference type="Gene3D" id="2.60.120.590">
    <property type="entry name" value="Alpha-ketoglutarate-dependent dioxygenase AlkB-like"/>
    <property type="match status" value="1"/>
</dbReference>
<proteinExistence type="predicted"/>
<dbReference type="PROSITE" id="PS51471">
    <property type="entry name" value="FE2OG_OXY"/>
    <property type="match status" value="1"/>
</dbReference>
<dbReference type="HOGENOM" id="CLU_048788_5_2_3"/>
<evidence type="ECO:0000313" key="4">
    <source>
        <dbReference type="Proteomes" id="UP000001420"/>
    </source>
</evidence>
<dbReference type="InterPro" id="IPR032852">
    <property type="entry name" value="ALKBH2"/>
</dbReference>
<dbReference type="PANTHER" id="PTHR31573:SF1">
    <property type="entry name" value="DNA OXIDATIVE DEMETHYLASE ALKBH2"/>
    <property type="match status" value="1"/>
</dbReference>
<dbReference type="GO" id="GO:0035516">
    <property type="term" value="F:broad specificity oxidative DNA demethylase activity"/>
    <property type="evidence" value="ECO:0007669"/>
    <property type="project" value="TreeGrafter"/>
</dbReference>
<feature type="binding site" evidence="1">
    <location>
        <position position="178"/>
    </location>
    <ligand>
        <name>2-oxoglutarate</name>
        <dbReference type="ChEBI" id="CHEBI:16810"/>
    </ligand>
</feature>
<dbReference type="Proteomes" id="UP000001420">
    <property type="component" value="Chromosome"/>
</dbReference>
<dbReference type="PANTHER" id="PTHR31573">
    <property type="entry name" value="ALPHA-KETOGLUTARATE-DEPENDENT DIOXYGENASE ALKB HOMOLOG 2"/>
    <property type="match status" value="1"/>
</dbReference>
<evidence type="ECO:0000313" key="3">
    <source>
        <dbReference type="EMBL" id="AAP99846.1"/>
    </source>
</evidence>
<gene>
    <name evidence="3" type="primary">alkB</name>
    <name evidence="3" type="ordered locus">Pro_0802</name>
</gene>
<feature type="binding site" evidence="1">
    <location>
        <position position="98"/>
    </location>
    <ligand>
        <name>2-oxoglutarate</name>
        <dbReference type="ChEBI" id="CHEBI:16810"/>
    </ligand>
</feature>
<dbReference type="SUPFAM" id="SSF51197">
    <property type="entry name" value="Clavaminate synthase-like"/>
    <property type="match status" value="1"/>
</dbReference>
<feature type="domain" description="Fe2OG dioxygenase" evidence="2">
    <location>
        <begin position="89"/>
        <end position="187"/>
    </location>
</feature>
<protein>
    <submittedName>
        <fullName evidence="3">Alkylated DNA repair protein</fullName>
    </submittedName>
</protein>
<dbReference type="EnsemblBacteria" id="AAP99846">
    <property type="protein sequence ID" value="AAP99846"/>
    <property type="gene ID" value="Pro_0802"/>
</dbReference>
<feature type="binding site" evidence="1">
    <location>
        <position position="96"/>
    </location>
    <ligand>
        <name>2-oxoglutarate</name>
        <dbReference type="ChEBI" id="CHEBI:16810"/>
    </ligand>
</feature>
<evidence type="ECO:0000259" key="2">
    <source>
        <dbReference type="PROSITE" id="PS51471"/>
    </source>
</evidence>
<dbReference type="STRING" id="167539.Pro_0802"/>
<dbReference type="KEGG" id="pma:Pro_0802"/>
<dbReference type="InterPro" id="IPR005123">
    <property type="entry name" value="Oxoglu/Fe-dep_dioxygenase_dom"/>
</dbReference>
<sequence length="187" mass="21863">MDKLPFTLIRKWIKPISADKLTEVIIENIDWEQPTLKIYGKKHLVPRLTKFLGDSGIHYKYSGIEHIGKGWPGWFLPILKSVSDYCKVDYNGCLLNLYRNGDDCMGWHSDNEKELDHKKPISSLSLGASRDFFLKNRSNSSKKETLILRNGDLLIMDPSCQSNWIHSIPRRKRNQELRLNLTFRKYI</sequence>
<dbReference type="InterPro" id="IPR027450">
    <property type="entry name" value="AlkB-like"/>
</dbReference>
<dbReference type="OrthoDB" id="190276at2"/>
<keyword evidence="4" id="KW-1185">Reference proteome</keyword>
<evidence type="ECO:0000256" key="1">
    <source>
        <dbReference type="PIRSR" id="PIRSR632852-1"/>
    </source>
</evidence>
<feature type="binding site" evidence="1">
    <location>
        <position position="108"/>
    </location>
    <ligand>
        <name>2-oxoglutarate</name>
        <dbReference type="ChEBI" id="CHEBI:16810"/>
    </ligand>
</feature>
<dbReference type="eggNOG" id="COG3145">
    <property type="taxonomic scope" value="Bacteria"/>
</dbReference>
<dbReference type="AlphaFoldDB" id="Q7VCD8"/>
<feature type="binding site" evidence="1">
    <location>
        <position position="166"/>
    </location>
    <ligand>
        <name>2-oxoglutarate</name>
        <dbReference type="ChEBI" id="CHEBI:16810"/>
    </ligand>
</feature>
<dbReference type="GO" id="GO:0051747">
    <property type="term" value="F:cytosine C-5 DNA demethylase activity"/>
    <property type="evidence" value="ECO:0007669"/>
    <property type="project" value="TreeGrafter"/>
</dbReference>